<dbReference type="SUPFAM" id="SSF52540">
    <property type="entry name" value="P-loop containing nucleoside triphosphate hydrolases"/>
    <property type="match status" value="1"/>
</dbReference>
<evidence type="ECO:0000256" key="2">
    <source>
        <dbReference type="ARBA" id="ARBA00022741"/>
    </source>
</evidence>
<keyword evidence="11" id="KW-1185">Reference proteome</keyword>
<feature type="region of interest" description="Disordered" evidence="7">
    <location>
        <begin position="1"/>
        <end position="37"/>
    </location>
</feature>
<dbReference type="InterPro" id="IPR050445">
    <property type="entry name" value="Bact_polysacc_biosynth/exp"/>
</dbReference>
<feature type="compositionally biased region" description="Low complexity" evidence="7">
    <location>
        <begin position="793"/>
        <end position="803"/>
    </location>
</feature>
<feature type="transmembrane region" description="Helical" evidence="8">
    <location>
        <begin position="70"/>
        <end position="92"/>
    </location>
</feature>
<dbReference type="InterPro" id="IPR027417">
    <property type="entry name" value="P-loop_NTPase"/>
</dbReference>
<feature type="compositionally biased region" description="Basic and acidic residues" evidence="7">
    <location>
        <begin position="778"/>
        <end position="790"/>
    </location>
</feature>
<dbReference type="GO" id="GO:0004715">
    <property type="term" value="F:non-membrane spanning protein tyrosine kinase activity"/>
    <property type="evidence" value="ECO:0007669"/>
    <property type="project" value="UniProtKB-EC"/>
</dbReference>
<feature type="coiled-coil region" evidence="6">
    <location>
        <begin position="264"/>
        <end position="298"/>
    </location>
</feature>
<evidence type="ECO:0000256" key="8">
    <source>
        <dbReference type="SAM" id="Phobius"/>
    </source>
</evidence>
<accession>A0A517N2P7</accession>
<evidence type="ECO:0000256" key="6">
    <source>
        <dbReference type="SAM" id="Coils"/>
    </source>
</evidence>
<organism evidence="10 11">
    <name type="scientific">Adhaeretor mobilis</name>
    <dbReference type="NCBI Taxonomy" id="1930276"/>
    <lineage>
        <taxon>Bacteria</taxon>
        <taxon>Pseudomonadati</taxon>
        <taxon>Planctomycetota</taxon>
        <taxon>Planctomycetia</taxon>
        <taxon>Pirellulales</taxon>
        <taxon>Lacipirellulaceae</taxon>
        <taxon>Adhaeretor</taxon>
    </lineage>
</organism>
<keyword evidence="6" id="KW-0175">Coiled coil</keyword>
<dbReference type="AlphaFoldDB" id="A0A517N2P7"/>
<dbReference type="InterPro" id="IPR025669">
    <property type="entry name" value="AAA_dom"/>
</dbReference>
<dbReference type="Gene3D" id="3.40.50.300">
    <property type="entry name" value="P-loop containing nucleotide triphosphate hydrolases"/>
    <property type="match status" value="1"/>
</dbReference>
<keyword evidence="8" id="KW-0812">Transmembrane</keyword>
<name>A0A517N2P7_9BACT</name>
<evidence type="ECO:0000256" key="7">
    <source>
        <dbReference type="SAM" id="MobiDB-lite"/>
    </source>
</evidence>
<evidence type="ECO:0000256" key="5">
    <source>
        <dbReference type="ARBA" id="ARBA00023137"/>
    </source>
</evidence>
<dbReference type="InterPro" id="IPR005702">
    <property type="entry name" value="Wzc-like_C"/>
</dbReference>
<keyword evidence="8" id="KW-0472">Membrane</keyword>
<dbReference type="NCBIfam" id="TIGR01007">
    <property type="entry name" value="eps_fam"/>
    <property type="match status" value="1"/>
</dbReference>
<evidence type="ECO:0000256" key="3">
    <source>
        <dbReference type="ARBA" id="ARBA00022777"/>
    </source>
</evidence>
<dbReference type="PANTHER" id="PTHR32309:SF31">
    <property type="entry name" value="CAPSULAR EXOPOLYSACCHARIDE FAMILY"/>
    <property type="match status" value="1"/>
</dbReference>
<keyword evidence="8" id="KW-1133">Transmembrane helix</keyword>
<dbReference type="RefSeq" id="WP_145063599.1">
    <property type="nucleotide sequence ID" value="NZ_CP036263.1"/>
</dbReference>
<proteinExistence type="predicted"/>
<sequence>MANHDDNFSSPAATYEAPEREAPSRALVTAPPAGPASSPIGAPAPMYAGEDLLRGGLSQKWLMNCLRRRWLMASLLGLLAAALVAIPLYLLFPESHKTVAYYRINSSTQDNPIGKSTRSNMDTKSFAIFAKTQAALVKTPLVLNRALAEPKVRQTEAYKDKGDNASNWLNDELRVNLASESEILELRYDGPEDKNEMELIMNAVCDAFEEQILLVEREKRSDELEQLVKLHKKVKEDVAEKFKKFKQLAEASGAGDSETAANEVRMLTSEIMEIQRAISKIEKEMIEVQIRKEIALREIDSPARLDAMVDGVLASDITIKNYEQELFGLEQQLRGQGGVGLNQQAPNLIRLRNMIAQSSQNLNQYRSEKEKQVRKDLADRPDNEKQRVIIEFRMRMQAAAAQYQKLSAQLEEKNDLLALKSKRDPDLAILQQEVERERETESILASKVQSQRLMQDDSRRKQIEVIQKATATTNITTIERLAIAGVGGLSALALTCYGVALMDFRKRRLNGPTDLDEGLGIRVLGVLPAVTARKALAGGNMASVQVSEAIDNVRATLMHDSTSKKRQVVLVTSSDTLDGCTTVASTLAVSLARAGRRTLLIDGDLRSPSLHNLFGLPLDDGFSEVLRTEAELTDVIRPTSTESLYVITAGICDSSAVHALATDQPQPIFEKLREQFDFIIVDSAPVLSVSDSLSLGQYVDGAVLSVLRDHSELRKVNKAAELLDGLGIRLLGTVVNGMPLKTDRRILQLHKNTVRSQKQLAAPDKKAKKSKGKSKKAAKAEAKAKAEKPAEPTPTAIAVAEPPKAAPPKPIDPVVEEKGNSIDLDDIQLDMDDFDIDEL</sequence>
<dbReference type="GO" id="GO:0005524">
    <property type="term" value="F:ATP binding"/>
    <property type="evidence" value="ECO:0007669"/>
    <property type="project" value="UniProtKB-KW"/>
</dbReference>
<feature type="region of interest" description="Disordered" evidence="7">
    <location>
        <begin position="755"/>
        <end position="826"/>
    </location>
</feature>
<evidence type="ECO:0000256" key="4">
    <source>
        <dbReference type="ARBA" id="ARBA00022840"/>
    </source>
</evidence>
<evidence type="ECO:0000313" key="11">
    <source>
        <dbReference type="Proteomes" id="UP000319852"/>
    </source>
</evidence>
<dbReference type="EMBL" id="CP036263">
    <property type="protein sequence ID" value="QDT01419.1"/>
    <property type="molecule type" value="Genomic_DNA"/>
</dbReference>
<dbReference type="KEGG" id="amob:HG15A2_47610"/>
<feature type="region of interest" description="Disordered" evidence="7">
    <location>
        <begin position="362"/>
        <end position="381"/>
    </location>
</feature>
<keyword evidence="2" id="KW-0547">Nucleotide-binding</keyword>
<dbReference type="Proteomes" id="UP000319852">
    <property type="component" value="Chromosome"/>
</dbReference>
<keyword evidence="1 10" id="KW-0808">Transferase</keyword>
<dbReference type="OrthoDB" id="9775724at2"/>
<reference evidence="10 11" key="1">
    <citation type="submission" date="2019-02" db="EMBL/GenBank/DDBJ databases">
        <title>Deep-cultivation of Planctomycetes and their phenomic and genomic characterization uncovers novel biology.</title>
        <authorList>
            <person name="Wiegand S."/>
            <person name="Jogler M."/>
            <person name="Boedeker C."/>
            <person name="Pinto D."/>
            <person name="Vollmers J."/>
            <person name="Rivas-Marin E."/>
            <person name="Kohn T."/>
            <person name="Peeters S.H."/>
            <person name="Heuer A."/>
            <person name="Rast P."/>
            <person name="Oberbeckmann S."/>
            <person name="Bunk B."/>
            <person name="Jeske O."/>
            <person name="Meyerdierks A."/>
            <person name="Storesund J.E."/>
            <person name="Kallscheuer N."/>
            <person name="Luecker S."/>
            <person name="Lage O.M."/>
            <person name="Pohl T."/>
            <person name="Merkel B.J."/>
            <person name="Hornburger P."/>
            <person name="Mueller R.-W."/>
            <person name="Bruemmer F."/>
            <person name="Labrenz M."/>
            <person name="Spormann A.M."/>
            <person name="Op den Camp H."/>
            <person name="Overmann J."/>
            <person name="Amann R."/>
            <person name="Jetten M.S.M."/>
            <person name="Mascher T."/>
            <person name="Medema M.H."/>
            <person name="Devos D.P."/>
            <person name="Kaster A.-K."/>
            <person name="Ovreas L."/>
            <person name="Rohde M."/>
            <person name="Galperin M.Y."/>
            <person name="Jogler C."/>
        </authorList>
    </citation>
    <scope>NUCLEOTIDE SEQUENCE [LARGE SCALE GENOMIC DNA]</scope>
    <source>
        <strain evidence="10 11">HG15A2</strain>
    </source>
</reference>
<feature type="domain" description="AAA" evidence="9">
    <location>
        <begin position="579"/>
        <end position="690"/>
    </location>
</feature>
<keyword evidence="3 10" id="KW-0418">Kinase</keyword>
<dbReference type="CDD" id="cd05387">
    <property type="entry name" value="BY-kinase"/>
    <property type="match status" value="1"/>
</dbReference>
<keyword evidence="5" id="KW-0829">Tyrosine-protein kinase</keyword>
<protein>
    <submittedName>
        <fullName evidence="10">Tyrosine-protein kinase YwqD</fullName>
        <ecNumber evidence="10">2.7.10.2</ecNumber>
    </submittedName>
</protein>
<evidence type="ECO:0000259" key="9">
    <source>
        <dbReference type="Pfam" id="PF13614"/>
    </source>
</evidence>
<evidence type="ECO:0000313" key="10">
    <source>
        <dbReference type="EMBL" id="QDT01419.1"/>
    </source>
</evidence>
<keyword evidence="4" id="KW-0067">ATP-binding</keyword>
<dbReference type="EC" id="2.7.10.2" evidence="10"/>
<feature type="compositionally biased region" description="Basic residues" evidence="7">
    <location>
        <begin position="766"/>
        <end position="777"/>
    </location>
</feature>
<gene>
    <name evidence="10" type="primary">ywqD_4</name>
    <name evidence="10" type="ORF">HG15A2_47610</name>
</gene>
<dbReference type="PANTHER" id="PTHR32309">
    <property type="entry name" value="TYROSINE-PROTEIN KINASE"/>
    <property type="match status" value="1"/>
</dbReference>
<dbReference type="Pfam" id="PF13614">
    <property type="entry name" value="AAA_31"/>
    <property type="match status" value="1"/>
</dbReference>
<evidence type="ECO:0000256" key="1">
    <source>
        <dbReference type="ARBA" id="ARBA00022679"/>
    </source>
</evidence>
<feature type="compositionally biased region" description="Basic and acidic residues" evidence="7">
    <location>
        <begin position="366"/>
        <end position="381"/>
    </location>
</feature>